<keyword evidence="2" id="KW-1185">Reference proteome</keyword>
<name>A0ACC0BCE6_CATRO</name>
<dbReference type="EMBL" id="CM044703">
    <property type="protein sequence ID" value="KAI5670339.1"/>
    <property type="molecule type" value="Genomic_DNA"/>
</dbReference>
<protein>
    <submittedName>
        <fullName evidence="1">Uncharacterized protein</fullName>
    </submittedName>
</protein>
<evidence type="ECO:0000313" key="2">
    <source>
        <dbReference type="Proteomes" id="UP001060085"/>
    </source>
</evidence>
<evidence type="ECO:0000313" key="1">
    <source>
        <dbReference type="EMBL" id="KAI5670339.1"/>
    </source>
</evidence>
<comment type="caution">
    <text evidence="1">The sequence shown here is derived from an EMBL/GenBank/DDBJ whole genome shotgun (WGS) entry which is preliminary data.</text>
</comment>
<dbReference type="Proteomes" id="UP001060085">
    <property type="component" value="Linkage Group LG03"/>
</dbReference>
<organism evidence="1 2">
    <name type="scientific">Catharanthus roseus</name>
    <name type="common">Madagascar periwinkle</name>
    <name type="synonym">Vinca rosea</name>
    <dbReference type="NCBI Taxonomy" id="4058"/>
    <lineage>
        <taxon>Eukaryota</taxon>
        <taxon>Viridiplantae</taxon>
        <taxon>Streptophyta</taxon>
        <taxon>Embryophyta</taxon>
        <taxon>Tracheophyta</taxon>
        <taxon>Spermatophyta</taxon>
        <taxon>Magnoliopsida</taxon>
        <taxon>eudicotyledons</taxon>
        <taxon>Gunneridae</taxon>
        <taxon>Pentapetalae</taxon>
        <taxon>asterids</taxon>
        <taxon>lamiids</taxon>
        <taxon>Gentianales</taxon>
        <taxon>Apocynaceae</taxon>
        <taxon>Rauvolfioideae</taxon>
        <taxon>Vinceae</taxon>
        <taxon>Catharanthinae</taxon>
        <taxon>Catharanthus</taxon>
    </lineage>
</organism>
<gene>
    <name evidence="1" type="ORF">M9H77_10703</name>
</gene>
<accession>A0ACC0BCE6</accession>
<reference evidence="2" key="1">
    <citation type="journal article" date="2023" name="Nat. Plants">
        <title>Single-cell RNA sequencing provides a high-resolution roadmap for understanding the multicellular compartmentation of specialized metabolism.</title>
        <authorList>
            <person name="Sun S."/>
            <person name="Shen X."/>
            <person name="Li Y."/>
            <person name="Li Y."/>
            <person name="Wang S."/>
            <person name="Li R."/>
            <person name="Zhang H."/>
            <person name="Shen G."/>
            <person name="Guo B."/>
            <person name="Wei J."/>
            <person name="Xu J."/>
            <person name="St-Pierre B."/>
            <person name="Chen S."/>
            <person name="Sun C."/>
        </authorList>
    </citation>
    <scope>NUCLEOTIDE SEQUENCE [LARGE SCALE GENOMIC DNA]</scope>
</reference>
<sequence>MEKLKGLVPEALKQQIGESTPNNLFSAASSLLDFFHNLPPFHQIVGDLTDPERALCKKNKQAALEAKIKGNECFAKGEYPNAVQFYSQALRSAPMHGDDMAMDPVATLYVNRASAFYKMGLLVECVRDTTRALSISPEYAKAWFRRGKANASLGDYEDSVRDLSISIKLEKSMGGKRQIQIEMETILDQSKEMSGSQQQSNERYLDMNDEPCETKLQCVSTETKGRGMVSQTDTLEASLIHKEDPYAVIILKHCRETHCHFCFCELPVDAVPCLSCSIPLYCSDLCQVKAGARKVLNAPRSVAVHADLSDDLLKYISDVVSVSNFDSCLKDYTEHSHECNGVHWPLILPAEIVLAGRVLVKYIEQQRRTSLTYNLQRIWDLSHNYSQLHPESKLESHIYSIILLHCLQHSYGSELPLSGKTISQVVILLAQIRINSMSIVHMKSFDLIGSKNPCPEFSVYMDASTTDIEQVKVGQAVYSVGSLFNHSCQPNINAYFISRTVYIRATEFVAAGSHFELSYGPQVGQSDCKDRQQLLEDRYSFRCQCRGCSQLNLSDLLLNAYRCVKPDCFGIVMDNDVIKYEKQKLRSCLGAPMMHSSHLNQGGELKSFNLTKVAFMLENFHQCQPGYCLNCNSVKDLEASRATISIAELCFQRLQGADASNNISPDLLSDGLRSIDLLRKTFHPYNKRIAKMEDTVAQAFCLAGDLQEALDHCKKSIEILEVLYDPNHIAIGNELLKLASIQLSLGDCTAAESIARVVAIFSRYYGSHANLIFPHLQFLKKEVGRLH</sequence>
<proteinExistence type="predicted"/>